<comment type="similarity">
    <text evidence="3">Belongs to the RbfA family.</text>
</comment>
<dbReference type="OrthoDB" id="307788at2"/>
<dbReference type="PANTHER" id="PTHR33515">
    <property type="entry name" value="RIBOSOME-BINDING FACTOR A, CHLOROPLASTIC-RELATED"/>
    <property type="match status" value="1"/>
</dbReference>
<proteinExistence type="inferred from homology"/>
<dbReference type="InterPro" id="IPR015946">
    <property type="entry name" value="KH_dom-like_a/b"/>
</dbReference>
<feature type="region of interest" description="Disordered" evidence="4">
    <location>
        <begin position="131"/>
        <end position="179"/>
    </location>
</feature>
<comment type="subunit">
    <text evidence="3">Monomer. Binds 30S ribosomal subunits, but not 50S ribosomal subunits or 70S ribosomes.</text>
</comment>
<dbReference type="RefSeq" id="WP_127095090.1">
    <property type="nucleotide sequence ID" value="NZ_CP031423.1"/>
</dbReference>
<evidence type="ECO:0000313" key="6">
    <source>
        <dbReference type="Proteomes" id="UP000276888"/>
    </source>
</evidence>
<dbReference type="AlphaFoldDB" id="A0A3S9W8M8"/>
<feature type="compositionally biased region" description="Acidic residues" evidence="4">
    <location>
        <begin position="156"/>
        <end position="170"/>
    </location>
</feature>
<gene>
    <name evidence="3 5" type="primary">rbfA</name>
    <name evidence="5" type="ORF">CVS47_00990</name>
</gene>
<dbReference type="SUPFAM" id="SSF89919">
    <property type="entry name" value="Ribosome-binding factor A, RbfA"/>
    <property type="match status" value="1"/>
</dbReference>
<dbReference type="Proteomes" id="UP000276888">
    <property type="component" value="Chromosome"/>
</dbReference>
<comment type="subcellular location">
    <subcellularLocation>
        <location evidence="3">Cytoplasm</location>
    </subcellularLocation>
</comment>
<dbReference type="Gene3D" id="3.30.300.20">
    <property type="match status" value="1"/>
</dbReference>
<dbReference type="GO" id="GO:0005829">
    <property type="term" value="C:cytosol"/>
    <property type="evidence" value="ECO:0007669"/>
    <property type="project" value="TreeGrafter"/>
</dbReference>
<dbReference type="Pfam" id="PF02033">
    <property type="entry name" value="RBFA"/>
    <property type="match status" value="1"/>
</dbReference>
<name>A0A3S9W8M8_9MICO</name>
<sequence length="179" mass="18862">MAGERQARVADRIRVVLAERLEKGLRDPRLGFVTITDVKVTGDLQHASVFYTVMGDEALRADTAAALKSASGLLRTEVGKHLNTRLTPSLEFFLDAIPENADHIAALLREARERDAAVAGLASTATYAGDADPYVKSRDADDDVAAAPTSDVANDASDDDGSDDNDDASDGDAKASATS</sequence>
<dbReference type="EMBL" id="CP031423">
    <property type="protein sequence ID" value="AZS36389.1"/>
    <property type="molecule type" value="Genomic_DNA"/>
</dbReference>
<organism evidence="5 6">
    <name type="scientific">Microbacterium lemovicicum</name>
    <dbReference type="NCBI Taxonomy" id="1072463"/>
    <lineage>
        <taxon>Bacteria</taxon>
        <taxon>Bacillati</taxon>
        <taxon>Actinomycetota</taxon>
        <taxon>Actinomycetes</taxon>
        <taxon>Micrococcales</taxon>
        <taxon>Microbacteriaceae</taxon>
        <taxon>Microbacterium</taxon>
    </lineage>
</organism>
<accession>A0A3S9W8M8</accession>
<evidence type="ECO:0000256" key="2">
    <source>
        <dbReference type="ARBA" id="ARBA00022517"/>
    </source>
</evidence>
<dbReference type="PANTHER" id="PTHR33515:SF1">
    <property type="entry name" value="RIBOSOME-BINDING FACTOR A, CHLOROPLASTIC-RELATED"/>
    <property type="match status" value="1"/>
</dbReference>
<dbReference type="GO" id="GO:0030490">
    <property type="term" value="P:maturation of SSU-rRNA"/>
    <property type="evidence" value="ECO:0007669"/>
    <property type="project" value="UniProtKB-UniRule"/>
</dbReference>
<comment type="function">
    <text evidence="3">One of several proteins that assist in the late maturation steps of the functional core of the 30S ribosomal subunit. Associates with free 30S ribosomal subunits (but not with 30S subunits that are part of 70S ribosomes or polysomes). Required for efficient processing of 16S rRNA. May interact with the 5'-terminal helix region of 16S rRNA.</text>
</comment>
<dbReference type="HAMAP" id="MF_00003">
    <property type="entry name" value="RbfA"/>
    <property type="match status" value="1"/>
</dbReference>
<keyword evidence="2 3" id="KW-0690">Ribosome biogenesis</keyword>
<dbReference type="InterPro" id="IPR000238">
    <property type="entry name" value="RbfA"/>
</dbReference>
<keyword evidence="1 3" id="KW-0963">Cytoplasm</keyword>
<evidence type="ECO:0000256" key="4">
    <source>
        <dbReference type="SAM" id="MobiDB-lite"/>
    </source>
</evidence>
<evidence type="ECO:0000313" key="5">
    <source>
        <dbReference type="EMBL" id="AZS36389.1"/>
    </source>
</evidence>
<evidence type="ECO:0000256" key="3">
    <source>
        <dbReference type="HAMAP-Rule" id="MF_00003"/>
    </source>
</evidence>
<keyword evidence="6" id="KW-1185">Reference proteome</keyword>
<evidence type="ECO:0000256" key="1">
    <source>
        <dbReference type="ARBA" id="ARBA00022490"/>
    </source>
</evidence>
<dbReference type="KEGG" id="mlv:CVS47_00990"/>
<protein>
    <recommendedName>
        <fullName evidence="3">Ribosome-binding factor A</fullName>
    </recommendedName>
</protein>
<dbReference type="NCBIfam" id="TIGR00082">
    <property type="entry name" value="rbfA"/>
    <property type="match status" value="1"/>
</dbReference>
<reference evidence="5 6" key="1">
    <citation type="submission" date="2018-08" db="EMBL/GenBank/DDBJ databases">
        <title>Microbacterium lemovicicum sp. nov., a bacterium isolated from a natural uranium-rich soil.</title>
        <authorList>
            <person name="ORTET P."/>
        </authorList>
    </citation>
    <scope>NUCLEOTIDE SEQUENCE [LARGE SCALE GENOMIC DNA]</scope>
    <source>
        <strain evidence="5 6">Viu22</strain>
    </source>
</reference>
<dbReference type="InterPro" id="IPR023799">
    <property type="entry name" value="RbfA_dom_sf"/>
</dbReference>
<dbReference type="GO" id="GO:0043024">
    <property type="term" value="F:ribosomal small subunit binding"/>
    <property type="evidence" value="ECO:0007669"/>
    <property type="project" value="TreeGrafter"/>
</dbReference>